<reference evidence="2 3" key="1">
    <citation type="submission" date="2023-02" db="EMBL/GenBank/DDBJ databases">
        <title>Genome sequencing required for Actinomycetospora new species description.</title>
        <authorList>
            <person name="Saimee Y."/>
            <person name="Duangmal K."/>
        </authorList>
    </citation>
    <scope>NUCLEOTIDE SEQUENCE [LARGE SCALE GENOMIC DNA]</scope>
    <source>
        <strain evidence="2 3">DW7H6</strain>
    </source>
</reference>
<feature type="compositionally biased region" description="Basic and acidic residues" evidence="1">
    <location>
        <begin position="17"/>
        <end position="29"/>
    </location>
</feature>
<evidence type="ECO:0000313" key="3">
    <source>
        <dbReference type="Proteomes" id="UP001300763"/>
    </source>
</evidence>
<feature type="region of interest" description="Disordered" evidence="1">
    <location>
        <begin position="180"/>
        <end position="264"/>
    </location>
</feature>
<feature type="region of interest" description="Disordered" evidence="1">
    <location>
        <begin position="1"/>
        <end position="29"/>
    </location>
</feature>
<name>A0ABT5SXP6_9PSEU</name>
<comment type="caution">
    <text evidence="2">The sequence shown here is derived from an EMBL/GenBank/DDBJ whole genome shotgun (WGS) entry which is preliminary data.</text>
</comment>
<dbReference type="EMBL" id="JAQZAO010000008">
    <property type="protein sequence ID" value="MDD7967627.1"/>
    <property type="molecule type" value="Genomic_DNA"/>
</dbReference>
<evidence type="ECO:0000313" key="2">
    <source>
        <dbReference type="EMBL" id="MDD7967627.1"/>
    </source>
</evidence>
<organism evidence="2 3">
    <name type="scientific">Actinomycetospora lemnae</name>
    <dbReference type="NCBI Taxonomy" id="3019891"/>
    <lineage>
        <taxon>Bacteria</taxon>
        <taxon>Bacillati</taxon>
        <taxon>Actinomycetota</taxon>
        <taxon>Actinomycetes</taxon>
        <taxon>Pseudonocardiales</taxon>
        <taxon>Pseudonocardiaceae</taxon>
        <taxon>Actinomycetospora</taxon>
    </lineage>
</organism>
<keyword evidence="3" id="KW-1185">Reference proteome</keyword>
<dbReference type="Proteomes" id="UP001300763">
    <property type="component" value="Unassembled WGS sequence"/>
</dbReference>
<sequence>MTIPAAAVHVGQGVGQRRPERDDVDDRQRTGADALRERVALDELHDEVGAAVLVADVVDGDEPRVRQAGEREHLAAVAGLLALLDVADLLGGVGGIARLGVRGRDGARRVEHLDGHVAAEELVAGPENVGGTATPDEVAERVAPADHRGRTGVGAHCPPPSRCALAPIIPYDRVPRLRDVAGGASPERRVAPGGRGDRATAARRCRDHGAPSGGARPPVGGSVRSVSALPDRGAGHPGPRRSRTDGRSPGCTTTSERVARVRAT</sequence>
<proteinExistence type="predicted"/>
<feature type="compositionally biased region" description="Basic and acidic residues" evidence="1">
    <location>
        <begin position="186"/>
        <end position="200"/>
    </location>
</feature>
<accession>A0ABT5SXP6</accession>
<protein>
    <submittedName>
        <fullName evidence="2">Uncharacterized protein</fullName>
    </submittedName>
</protein>
<gene>
    <name evidence="2" type="ORF">PGB27_19985</name>
</gene>
<evidence type="ECO:0000256" key="1">
    <source>
        <dbReference type="SAM" id="MobiDB-lite"/>
    </source>
</evidence>